<evidence type="ECO:0000256" key="13">
    <source>
        <dbReference type="HAMAP-Rule" id="MF_00047"/>
    </source>
</evidence>
<dbReference type="GO" id="GO:0046872">
    <property type="term" value="F:metal ion binding"/>
    <property type="evidence" value="ECO:0007669"/>
    <property type="project" value="UniProtKB-KW"/>
</dbReference>
<protein>
    <recommendedName>
        <fullName evidence="4 13">D-alanine--D-alanine ligase</fullName>
        <ecNumber evidence="4 13">6.3.2.4</ecNumber>
    </recommendedName>
    <alternativeName>
        <fullName evidence="13">D-Ala-D-Ala ligase</fullName>
    </alternativeName>
    <alternativeName>
        <fullName evidence="13">D-alanylalanine synthetase</fullName>
    </alternativeName>
</protein>
<dbReference type="UniPathway" id="UPA00219"/>
<dbReference type="GO" id="GO:0005524">
    <property type="term" value="F:ATP binding"/>
    <property type="evidence" value="ECO:0007669"/>
    <property type="project" value="UniProtKB-UniRule"/>
</dbReference>
<keyword evidence="6 13" id="KW-0436">Ligase</keyword>
<feature type="active site" evidence="14">
    <location>
        <position position="13"/>
    </location>
</feature>
<keyword evidence="8 16" id="KW-0067">ATP-binding</keyword>
<dbReference type="PIRSF" id="PIRSF039102">
    <property type="entry name" value="Ddl/VanB"/>
    <property type="match status" value="1"/>
</dbReference>
<dbReference type="InterPro" id="IPR016185">
    <property type="entry name" value="PreATP-grasp_dom_sf"/>
</dbReference>
<dbReference type="PROSITE" id="PS00843">
    <property type="entry name" value="DALA_DALA_LIGASE_1"/>
    <property type="match status" value="1"/>
</dbReference>
<evidence type="ECO:0000256" key="10">
    <source>
        <dbReference type="ARBA" id="ARBA00022984"/>
    </source>
</evidence>
<evidence type="ECO:0000256" key="15">
    <source>
        <dbReference type="PIRSR" id="PIRSR039102-3"/>
    </source>
</evidence>
<dbReference type="GO" id="GO:0008360">
    <property type="term" value="P:regulation of cell shape"/>
    <property type="evidence" value="ECO:0007669"/>
    <property type="project" value="UniProtKB-KW"/>
</dbReference>
<dbReference type="Gene3D" id="3.30.1490.20">
    <property type="entry name" value="ATP-grasp fold, A domain"/>
    <property type="match status" value="1"/>
</dbReference>
<comment type="similarity">
    <text evidence="3 13">Belongs to the D-alanine--D-alanine ligase family.</text>
</comment>
<comment type="cofactor">
    <cofactor evidence="15">
        <name>Mg(2+)</name>
        <dbReference type="ChEBI" id="CHEBI:18420"/>
    </cofactor>
    <cofactor evidence="15">
        <name>Mn(2+)</name>
        <dbReference type="ChEBI" id="CHEBI:29035"/>
    </cofactor>
    <text evidence="15">Binds 2 magnesium or manganese ions per subunit.</text>
</comment>
<gene>
    <name evidence="13" type="primary">ddl</name>
    <name evidence="18" type="ORF">DESPIGER_2315</name>
</gene>
<dbReference type="GO" id="GO:0009252">
    <property type="term" value="P:peptidoglycan biosynthetic process"/>
    <property type="evidence" value="ECO:0007669"/>
    <property type="project" value="UniProtKB-UniRule"/>
</dbReference>
<evidence type="ECO:0000256" key="5">
    <source>
        <dbReference type="ARBA" id="ARBA00022490"/>
    </source>
</evidence>
<dbReference type="PANTHER" id="PTHR23132">
    <property type="entry name" value="D-ALANINE--D-ALANINE LIGASE"/>
    <property type="match status" value="1"/>
</dbReference>
<dbReference type="SUPFAM" id="SSF52440">
    <property type="entry name" value="PreATP-grasp domain"/>
    <property type="match status" value="1"/>
</dbReference>
<comment type="function">
    <text evidence="13">Cell wall formation.</text>
</comment>
<dbReference type="InterPro" id="IPR005905">
    <property type="entry name" value="D_ala_D_ala"/>
</dbReference>
<keyword evidence="15" id="KW-0479">Metal-binding</keyword>
<dbReference type="InterPro" id="IPR013815">
    <property type="entry name" value="ATP_grasp_subdomain_1"/>
</dbReference>
<comment type="pathway">
    <text evidence="13">Cell wall biogenesis; peptidoglycan biosynthesis.</text>
</comment>
<dbReference type="RefSeq" id="WP_072336816.1">
    <property type="nucleotide sequence ID" value="NZ_CALJDE010000046.1"/>
</dbReference>
<evidence type="ECO:0000256" key="11">
    <source>
        <dbReference type="ARBA" id="ARBA00023316"/>
    </source>
</evidence>
<evidence type="ECO:0000256" key="14">
    <source>
        <dbReference type="PIRSR" id="PIRSR039102-1"/>
    </source>
</evidence>
<dbReference type="HAMAP" id="MF_00047">
    <property type="entry name" value="Dala_Dala_lig"/>
    <property type="match status" value="1"/>
</dbReference>
<comment type="catalytic activity">
    <reaction evidence="12 13">
        <text>2 D-alanine + ATP = D-alanyl-D-alanine + ADP + phosphate + H(+)</text>
        <dbReference type="Rhea" id="RHEA:11224"/>
        <dbReference type="ChEBI" id="CHEBI:15378"/>
        <dbReference type="ChEBI" id="CHEBI:30616"/>
        <dbReference type="ChEBI" id="CHEBI:43474"/>
        <dbReference type="ChEBI" id="CHEBI:57416"/>
        <dbReference type="ChEBI" id="CHEBI:57822"/>
        <dbReference type="ChEBI" id="CHEBI:456216"/>
        <dbReference type="EC" id="6.3.2.4"/>
    </reaction>
</comment>
<dbReference type="SUPFAM" id="SSF56059">
    <property type="entry name" value="Glutathione synthetase ATP-binding domain-like"/>
    <property type="match status" value="1"/>
</dbReference>
<feature type="binding site" evidence="15">
    <location>
        <position position="249"/>
    </location>
    <ligand>
        <name>Mg(2+)</name>
        <dbReference type="ChEBI" id="CHEBI:18420"/>
        <label>1</label>
    </ligand>
</feature>
<evidence type="ECO:0000313" key="18">
    <source>
        <dbReference type="EMBL" id="SFV74137.1"/>
    </source>
</evidence>
<evidence type="ECO:0000256" key="4">
    <source>
        <dbReference type="ARBA" id="ARBA00012216"/>
    </source>
</evidence>
<dbReference type="Gene3D" id="3.30.470.20">
    <property type="entry name" value="ATP-grasp fold, B domain"/>
    <property type="match status" value="1"/>
</dbReference>
<feature type="binding site" evidence="15">
    <location>
        <position position="262"/>
    </location>
    <ligand>
        <name>Mg(2+)</name>
        <dbReference type="ChEBI" id="CHEBI:18420"/>
        <label>2</label>
    </ligand>
</feature>
<evidence type="ECO:0000256" key="12">
    <source>
        <dbReference type="ARBA" id="ARBA00047614"/>
    </source>
</evidence>
<dbReference type="Gene3D" id="3.40.50.20">
    <property type="match status" value="1"/>
</dbReference>
<keyword evidence="15" id="KW-0464">Manganese</keyword>
<dbReference type="PROSITE" id="PS50975">
    <property type="entry name" value="ATP_GRASP"/>
    <property type="match status" value="1"/>
</dbReference>
<evidence type="ECO:0000256" key="6">
    <source>
        <dbReference type="ARBA" id="ARBA00022598"/>
    </source>
</evidence>
<evidence type="ECO:0000256" key="7">
    <source>
        <dbReference type="ARBA" id="ARBA00022741"/>
    </source>
</evidence>
<keyword evidence="15" id="KW-0460">Magnesium</keyword>
<evidence type="ECO:0000313" key="19">
    <source>
        <dbReference type="Proteomes" id="UP000186323"/>
    </source>
</evidence>
<dbReference type="GO" id="GO:0008716">
    <property type="term" value="F:D-alanine-D-alanine ligase activity"/>
    <property type="evidence" value="ECO:0007669"/>
    <property type="project" value="UniProtKB-UniRule"/>
</dbReference>
<comment type="subcellular location">
    <subcellularLocation>
        <location evidence="2 13">Cytoplasm</location>
    </subcellularLocation>
</comment>
<dbReference type="Proteomes" id="UP000186323">
    <property type="component" value="Chromosome I"/>
</dbReference>
<dbReference type="PROSITE" id="PS00844">
    <property type="entry name" value="DALA_DALA_LIGASE_2"/>
    <property type="match status" value="1"/>
</dbReference>
<dbReference type="Pfam" id="PF07478">
    <property type="entry name" value="Dala_Dala_lig_C"/>
    <property type="match status" value="1"/>
</dbReference>
<feature type="active site" evidence="14">
    <location>
        <position position="273"/>
    </location>
</feature>
<evidence type="ECO:0000256" key="9">
    <source>
        <dbReference type="ARBA" id="ARBA00022960"/>
    </source>
</evidence>
<accession>A0A1K1LHF0</accession>
<evidence type="ECO:0000256" key="16">
    <source>
        <dbReference type="PROSITE-ProRule" id="PRU00409"/>
    </source>
</evidence>
<comment type="cofactor">
    <cofactor evidence="1">
        <name>Mn(2+)</name>
        <dbReference type="ChEBI" id="CHEBI:29035"/>
    </cofactor>
</comment>
<keyword evidence="19" id="KW-1185">Reference proteome</keyword>
<evidence type="ECO:0000256" key="3">
    <source>
        <dbReference type="ARBA" id="ARBA00010871"/>
    </source>
</evidence>
<keyword evidence="5 13" id="KW-0963">Cytoplasm</keyword>
<keyword evidence="11 13" id="KW-0961">Cell wall biogenesis/degradation</keyword>
<feature type="binding site" evidence="15">
    <location>
        <position position="262"/>
    </location>
    <ligand>
        <name>Mg(2+)</name>
        <dbReference type="ChEBI" id="CHEBI:18420"/>
        <label>1</label>
    </ligand>
</feature>
<keyword evidence="10 13" id="KW-0573">Peptidoglycan synthesis</keyword>
<dbReference type="InterPro" id="IPR011761">
    <property type="entry name" value="ATP-grasp"/>
</dbReference>
<sequence>MKILLIAGGWSSEREVSLTGARGMQEALVRRGHAVTFFDLLEHFDDLLETARQHDFALINLHGSPGEDGLVQAMLEKADCPYQGSGPSGSFLALNKAAAKQIFRMAGLPTADWEFLPVRPAAGWEPRLPWPLFVKSTTGGSSLRLGRAANRQELDAIMDEIFAAGEGVLIEPQLPGREITCGILGEEAMPPILIEPVAGDYFDYESKYAAGGARELCPAPVSPAVTAEVQRLALAAHKALGLKGYSRADFILGPGDSLHLLEVNTLPGMTPTSLVPQEAAQLGMDFGQLLEKLIELGMEQHAKA</sequence>
<dbReference type="EMBL" id="LT630450">
    <property type="protein sequence ID" value="SFV74137.1"/>
    <property type="molecule type" value="Genomic_DNA"/>
</dbReference>
<dbReference type="InterPro" id="IPR011095">
    <property type="entry name" value="Dala_Dala_lig_C"/>
</dbReference>
<evidence type="ECO:0000256" key="8">
    <source>
        <dbReference type="ARBA" id="ARBA00022840"/>
    </source>
</evidence>
<dbReference type="InterPro" id="IPR000291">
    <property type="entry name" value="D-Ala_lig_Van_CS"/>
</dbReference>
<dbReference type="OrthoDB" id="9813261at2"/>
<dbReference type="GO" id="GO:0071555">
    <property type="term" value="P:cell wall organization"/>
    <property type="evidence" value="ECO:0007669"/>
    <property type="project" value="UniProtKB-KW"/>
</dbReference>
<dbReference type="PANTHER" id="PTHR23132:SF23">
    <property type="entry name" value="D-ALANINE--D-ALANINE LIGASE B"/>
    <property type="match status" value="1"/>
</dbReference>
<feature type="active site" evidence="14">
    <location>
        <position position="141"/>
    </location>
</feature>
<name>A0A1K1LHF0_9BACT</name>
<keyword evidence="9 13" id="KW-0133">Cell shape</keyword>
<dbReference type="NCBIfam" id="NF002378">
    <property type="entry name" value="PRK01372.1"/>
    <property type="match status" value="1"/>
</dbReference>
<evidence type="ECO:0000256" key="1">
    <source>
        <dbReference type="ARBA" id="ARBA00001936"/>
    </source>
</evidence>
<keyword evidence="7 16" id="KW-0547">Nucleotide-binding</keyword>
<dbReference type="KEGG" id="dpg:DESPIGER_2315"/>
<feature type="domain" description="ATP-grasp" evidence="17">
    <location>
        <begin position="100"/>
        <end position="295"/>
    </location>
</feature>
<feature type="binding site" evidence="15">
    <location>
        <position position="264"/>
    </location>
    <ligand>
        <name>Mg(2+)</name>
        <dbReference type="ChEBI" id="CHEBI:18420"/>
        <label>2</label>
    </ligand>
</feature>
<dbReference type="EC" id="6.3.2.4" evidence="4 13"/>
<dbReference type="AlphaFoldDB" id="A0A1K1LHF0"/>
<organism evidence="18 19">
    <name type="scientific">Desulfovibrio piger</name>
    <dbReference type="NCBI Taxonomy" id="901"/>
    <lineage>
        <taxon>Bacteria</taxon>
        <taxon>Pseudomonadati</taxon>
        <taxon>Thermodesulfobacteriota</taxon>
        <taxon>Desulfovibrionia</taxon>
        <taxon>Desulfovibrionales</taxon>
        <taxon>Desulfovibrionaceae</taxon>
        <taxon>Desulfovibrio</taxon>
    </lineage>
</organism>
<proteinExistence type="inferred from homology"/>
<evidence type="ECO:0000256" key="2">
    <source>
        <dbReference type="ARBA" id="ARBA00004496"/>
    </source>
</evidence>
<dbReference type="GO" id="GO:0005737">
    <property type="term" value="C:cytoplasm"/>
    <property type="evidence" value="ECO:0007669"/>
    <property type="project" value="UniProtKB-SubCell"/>
</dbReference>
<reference evidence="19" key="1">
    <citation type="submission" date="2016-10" db="EMBL/GenBank/DDBJ databases">
        <authorList>
            <person name="Wegmann U."/>
        </authorList>
    </citation>
    <scope>NUCLEOTIDE SEQUENCE [LARGE SCALE GENOMIC DNA]</scope>
</reference>
<evidence type="ECO:0000259" key="17">
    <source>
        <dbReference type="PROSITE" id="PS50975"/>
    </source>
</evidence>